<dbReference type="FunFam" id="3.20.20.100:FF:000015">
    <property type="entry name" value="Oxidoreductase, aldo/keto reductase family"/>
    <property type="match status" value="1"/>
</dbReference>
<keyword evidence="3" id="KW-0560">Oxidoreductase</keyword>
<feature type="site" description="Lowers pKa of active site Tyr" evidence="6">
    <location>
        <position position="80"/>
    </location>
</feature>
<comment type="similarity">
    <text evidence="1">Belongs to the aldo/keto reductase family.</text>
</comment>
<dbReference type="PATRIC" id="fig|993692.3.peg.40"/>
<dbReference type="PANTHER" id="PTHR43827">
    <property type="entry name" value="2,5-DIKETO-D-GLUCONIC ACID REDUCTASE"/>
    <property type="match status" value="1"/>
</dbReference>
<keyword evidence="2" id="KW-0521">NADP</keyword>
<dbReference type="InterPro" id="IPR018170">
    <property type="entry name" value="Aldo/ket_reductase_CS"/>
</dbReference>
<reference evidence="8 9" key="1">
    <citation type="journal article" date="2015" name="Genome Announc.">
        <title>Expanding the biotechnology potential of lactobacilli through comparative genomics of 213 strains and associated genera.</title>
        <authorList>
            <person name="Sun Z."/>
            <person name="Harris H.M."/>
            <person name="McCann A."/>
            <person name="Guo C."/>
            <person name="Argimon S."/>
            <person name="Zhang W."/>
            <person name="Yang X."/>
            <person name="Jeffery I.B."/>
            <person name="Cooney J.C."/>
            <person name="Kagawa T.F."/>
            <person name="Liu W."/>
            <person name="Song Y."/>
            <person name="Salvetti E."/>
            <person name="Wrobel A."/>
            <person name="Rasinkangas P."/>
            <person name="Parkhill J."/>
            <person name="Rea M.C."/>
            <person name="O'Sullivan O."/>
            <person name="Ritari J."/>
            <person name="Douillard F.P."/>
            <person name="Paul Ross R."/>
            <person name="Yang R."/>
            <person name="Briner A.E."/>
            <person name="Felis G.E."/>
            <person name="de Vos W.M."/>
            <person name="Barrangou R."/>
            <person name="Klaenhammer T.R."/>
            <person name="Caufield P.W."/>
            <person name="Cui Y."/>
            <person name="Zhang H."/>
            <person name="O'Toole P.W."/>
        </authorList>
    </citation>
    <scope>NUCLEOTIDE SEQUENCE [LARGE SCALE GENOMIC DNA]</scope>
    <source>
        <strain evidence="8 9">DSM 24716</strain>
    </source>
</reference>
<protein>
    <submittedName>
        <fullName evidence="8">Aldo keto reductase</fullName>
    </submittedName>
</protein>
<gene>
    <name evidence="8" type="ORF">IV57_GL000041</name>
</gene>
<evidence type="ECO:0000259" key="7">
    <source>
        <dbReference type="Pfam" id="PF00248"/>
    </source>
</evidence>
<dbReference type="GO" id="GO:0016616">
    <property type="term" value="F:oxidoreductase activity, acting on the CH-OH group of donors, NAD or NADP as acceptor"/>
    <property type="evidence" value="ECO:0007669"/>
    <property type="project" value="UniProtKB-ARBA"/>
</dbReference>
<organism evidence="8 9">
    <name type="scientific">Companilactobacillus kimchiensis</name>
    <dbReference type="NCBI Taxonomy" id="993692"/>
    <lineage>
        <taxon>Bacteria</taxon>
        <taxon>Bacillati</taxon>
        <taxon>Bacillota</taxon>
        <taxon>Bacilli</taxon>
        <taxon>Lactobacillales</taxon>
        <taxon>Lactobacillaceae</taxon>
        <taxon>Companilactobacillus</taxon>
    </lineage>
</organism>
<evidence type="ECO:0000313" key="9">
    <source>
        <dbReference type="Proteomes" id="UP000051006"/>
    </source>
</evidence>
<dbReference type="PIRSF" id="PIRSF000097">
    <property type="entry name" value="AKR"/>
    <property type="match status" value="1"/>
</dbReference>
<dbReference type="SUPFAM" id="SSF51430">
    <property type="entry name" value="NAD(P)-linked oxidoreductase"/>
    <property type="match status" value="1"/>
</dbReference>
<dbReference type="Pfam" id="PF00248">
    <property type="entry name" value="Aldo_ket_red"/>
    <property type="match status" value="1"/>
</dbReference>
<dbReference type="InterPro" id="IPR020471">
    <property type="entry name" value="AKR"/>
</dbReference>
<dbReference type="EMBL" id="JQCF01000001">
    <property type="protein sequence ID" value="KRO00723.1"/>
    <property type="molecule type" value="Genomic_DNA"/>
</dbReference>
<dbReference type="PANTHER" id="PTHR43827:SF3">
    <property type="entry name" value="NADP-DEPENDENT OXIDOREDUCTASE DOMAIN-CONTAINING PROTEIN"/>
    <property type="match status" value="1"/>
</dbReference>
<evidence type="ECO:0000256" key="4">
    <source>
        <dbReference type="PIRSR" id="PIRSR000097-1"/>
    </source>
</evidence>
<dbReference type="STRING" id="993692.IV57_GL000041"/>
<accession>A0A0R2LPP1</accession>
<feature type="domain" description="NADP-dependent oxidoreductase" evidence="7">
    <location>
        <begin position="22"/>
        <end position="262"/>
    </location>
</feature>
<feature type="binding site" evidence="5">
    <location>
        <position position="111"/>
    </location>
    <ligand>
        <name>substrate</name>
    </ligand>
</feature>
<dbReference type="Gene3D" id="3.20.20.100">
    <property type="entry name" value="NADP-dependent oxidoreductase domain"/>
    <property type="match status" value="1"/>
</dbReference>
<feature type="active site" description="Proton donor" evidence="4">
    <location>
        <position position="55"/>
    </location>
</feature>
<keyword evidence="9" id="KW-1185">Reference proteome</keyword>
<dbReference type="Proteomes" id="UP000051006">
    <property type="component" value="Unassembled WGS sequence"/>
</dbReference>
<evidence type="ECO:0000256" key="2">
    <source>
        <dbReference type="ARBA" id="ARBA00022857"/>
    </source>
</evidence>
<evidence type="ECO:0000256" key="3">
    <source>
        <dbReference type="ARBA" id="ARBA00023002"/>
    </source>
</evidence>
<dbReference type="AlphaFoldDB" id="A0A0R2LPP1"/>
<dbReference type="InterPro" id="IPR036812">
    <property type="entry name" value="NAD(P)_OxRdtase_dom_sf"/>
</dbReference>
<sequence>MKREVEKMGYFELNNGVKVPALGFGTYQMPPAITEENVAKAINLGYRSIDTAQNYGNEAEVGAAVNGSGVSRDDLFVTSKTQTSGYKTTLRGIDESLRSAQLDYFDLMIIHWPTIDNSGTYKALEEAYQAGKLRAIGVSNFNSSKVQKLIDRAEVKPMIDQIETDVYWQQNKMHKFLNQNNILHESWAPLGEGLSPVLSEPAIIRIAEKYQKSTAQVILRFLTQQHIMVIPKSTNPVHIAENLNVFDFKLTDDELDIIKSLDQGHSGVNWPSSMGQEAY</sequence>
<evidence type="ECO:0000256" key="1">
    <source>
        <dbReference type="ARBA" id="ARBA00007905"/>
    </source>
</evidence>
<dbReference type="InterPro" id="IPR023210">
    <property type="entry name" value="NADP_OxRdtase_dom"/>
</dbReference>
<evidence type="ECO:0000256" key="5">
    <source>
        <dbReference type="PIRSR" id="PIRSR000097-2"/>
    </source>
</evidence>
<comment type="caution">
    <text evidence="8">The sequence shown here is derived from an EMBL/GenBank/DDBJ whole genome shotgun (WGS) entry which is preliminary data.</text>
</comment>
<dbReference type="PROSITE" id="PS00798">
    <property type="entry name" value="ALDOKETO_REDUCTASE_1"/>
    <property type="match status" value="1"/>
</dbReference>
<name>A0A0R2LPP1_9LACO</name>
<evidence type="ECO:0000256" key="6">
    <source>
        <dbReference type="PIRSR" id="PIRSR000097-3"/>
    </source>
</evidence>
<proteinExistence type="inferred from homology"/>
<dbReference type="PRINTS" id="PR00069">
    <property type="entry name" value="ALDKETRDTASE"/>
</dbReference>
<evidence type="ECO:0000313" key="8">
    <source>
        <dbReference type="EMBL" id="KRO00723.1"/>
    </source>
</evidence>